<dbReference type="GO" id="GO:0003677">
    <property type="term" value="F:DNA binding"/>
    <property type="evidence" value="ECO:0007669"/>
    <property type="project" value="UniProtKB-KW"/>
</dbReference>
<dbReference type="CDD" id="cd00009">
    <property type="entry name" value="AAA"/>
    <property type="match status" value="1"/>
</dbReference>
<evidence type="ECO:0000256" key="2">
    <source>
        <dbReference type="ARBA" id="ARBA00022840"/>
    </source>
</evidence>
<evidence type="ECO:0000313" key="11">
    <source>
        <dbReference type="Proteomes" id="UP000196027"/>
    </source>
</evidence>
<dbReference type="GO" id="GO:0005524">
    <property type="term" value="F:ATP binding"/>
    <property type="evidence" value="ECO:0007669"/>
    <property type="project" value="UniProtKB-KW"/>
</dbReference>
<dbReference type="PROSITE" id="PS50045">
    <property type="entry name" value="SIGMA54_INTERACT_4"/>
    <property type="match status" value="1"/>
</dbReference>
<dbReference type="Gene3D" id="1.10.8.60">
    <property type="match status" value="1"/>
</dbReference>
<dbReference type="KEGG" id="ome:OLMES_1393"/>
<dbReference type="Pfam" id="PF13426">
    <property type="entry name" value="PAS_9"/>
    <property type="match status" value="1"/>
</dbReference>
<reference evidence="10 11" key="1">
    <citation type="submission" date="2017-05" db="EMBL/GenBank/DDBJ databases">
        <title>Genomic insights into alkan degradation activity of Oleiphilus messinensis.</title>
        <authorList>
            <person name="Kozyavkin S.A."/>
            <person name="Slesarev A.I."/>
            <person name="Golyshin P.N."/>
            <person name="Korzhenkov A."/>
            <person name="Golyshina O.N."/>
            <person name="Toshchakov S.V."/>
        </authorList>
    </citation>
    <scope>NUCLEOTIDE SEQUENCE [LARGE SCALE GENOMIC DNA]</scope>
    <source>
        <strain evidence="10 11">ME102</strain>
    </source>
</reference>
<dbReference type="SUPFAM" id="SSF55785">
    <property type="entry name" value="PYP-like sensor domain (PAS domain)"/>
    <property type="match status" value="2"/>
</dbReference>
<evidence type="ECO:0000259" key="7">
    <source>
        <dbReference type="PROSITE" id="PS50045"/>
    </source>
</evidence>
<dbReference type="PROSITE" id="PS00675">
    <property type="entry name" value="SIGMA54_INTERACT_1"/>
    <property type="match status" value="1"/>
</dbReference>
<evidence type="ECO:0000256" key="1">
    <source>
        <dbReference type="ARBA" id="ARBA00022741"/>
    </source>
</evidence>
<keyword evidence="5" id="KW-0804">Transcription</keyword>
<dbReference type="InterPro" id="IPR025662">
    <property type="entry name" value="Sigma_54_int_dom_ATP-bd_1"/>
</dbReference>
<dbReference type="PROSITE" id="PS50113">
    <property type="entry name" value="PAC"/>
    <property type="match status" value="1"/>
</dbReference>
<dbReference type="GO" id="GO:0006355">
    <property type="term" value="P:regulation of DNA-templated transcription"/>
    <property type="evidence" value="ECO:0007669"/>
    <property type="project" value="InterPro"/>
</dbReference>
<dbReference type="InterPro" id="IPR027417">
    <property type="entry name" value="P-loop_NTPase"/>
</dbReference>
<sequence length="659" mass="75047">MSDSQWLQISHDKENALLSQNLTLGSQCFDYLPEACFVVDPFNDVVVHSNALGRDLWLRCKGGREASQNECVDRVFSSWFGDQMPHLVLFTQQALEQGEAWSDELSLVCADGERLSIEMNIRRVELGENVLLIFLLRDASTVHERHNQSALNRYHRGGLIQWRRMEQVFQDIERENQLILNAAGEGIYGVDVEGKTTFMNPAAEKMLGYDAVEVVGQNMHALIHHSHENGHHFHEEACPIFTSFRDGEIRNVDNECFWRKDGSYFPVEYTSTPIRDNGQLVGAVVLFRDVSERKEAESNLKMALEEVRKLKQQLELENAYLKEELGEEYNYHEIVGKSEAVRNIIQKIEWVAPTDANVLICGETGTGKELIARAIHQRSERYNRPLIRVNCAAIPKELFESEFFGHIKGAFTGALAHRVGRFELADGGTLFLDEVGEIPLDLQGKLLRVLQDQQFERVGDVQTRRVNVRVIAATNRNLAQAVEEKTFREDLYFRLNVFPIESAPLRKRIVDIPLLASHFLKKACQKFNKPQLRLSVADTTALCAYAWPGNIRELENVIERQVILCRGKRLHFDLPSEAFNQVKTDQTEPEPLNSAGATEVLTEDDRRQGERMNIVNALKRSRGKVFGPQGAAEILQVKPTTLASRIKRYRINPAEFKVA</sequence>
<protein>
    <submittedName>
        <fullName evidence="10">Two component Fis family sigma54-specific transcriptional regulator</fullName>
    </submittedName>
</protein>
<evidence type="ECO:0000256" key="3">
    <source>
        <dbReference type="ARBA" id="ARBA00023015"/>
    </source>
</evidence>
<feature type="coiled-coil region" evidence="6">
    <location>
        <begin position="293"/>
        <end position="324"/>
    </location>
</feature>
<keyword evidence="3" id="KW-0805">Transcription regulation</keyword>
<dbReference type="SMART" id="SM00091">
    <property type="entry name" value="PAS"/>
    <property type="match status" value="1"/>
</dbReference>
<accession>A0A1Y0I5E7</accession>
<name>A0A1Y0I5E7_9GAMM</name>
<keyword evidence="6" id="KW-0175">Coiled coil</keyword>
<dbReference type="Pfam" id="PF25601">
    <property type="entry name" value="AAA_lid_14"/>
    <property type="match status" value="1"/>
</dbReference>
<feature type="domain" description="Sigma-54 factor interaction" evidence="7">
    <location>
        <begin position="334"/>
        <end position="563"/>
    </location>
</feature>
<keyword evidence="2" id="KW-0067">ATP-binding</keyword>
<dbReference type="Gene3D" id="3.40.50.300">
    <property type="entry name" value="P-loop containing nucleotide triphosphate hydrolases"/>
    <property type="match status" value="1"/>
</dbReference>
<dbReference type="Proteomes" id="UP000196027">
    <property type="component" value="Chromosome"/>
</dbReference>
<dbReference type="InterPro" id="IPR000014">
    <property type="entry name" value="PAS"/>
</dbReference>
<dbReference type="RefSeq" id="WP_087464364.1">
    <property type="nucleotide sequence ID" value="NZ_CP021425.1"/>
</dbReference>
<evidence type="ECO:0000256" key="5">
    <source>
        <dbReference type="ARBA" id="ARBA00023163"/>
    </source>
</evidence>
<keyword evidence="4" id="KW-0238">DNA-binding</keyword>
<dbReference type="PANTHER" id="PTHR32071">
    <property type="entry name" value="TRANSCRIPTIONAL REGULATORY PROTEIN"/>
    <property type="match status" value="1"/>
</dbReference>
<dbReference type="InterPro" id="IPR025944">
    <property type="entry name" value="Sigma_54_int_dom_CS"/>
</dbReference>
<dbReference type="Gene3D" id="1.10.10.60">
    <property type="entry name" value="Homeodomain-like"/>
    <property type="match status" value="1"/>
</dbReference>
<dbReference type="SUPFAM" id="SSF52540">
    <property type="entry name" value="P-loop containing nucleoside triphosphate hydrolases"/>
    <property type="match status" value="1"/>
</dbReference>
<dbReference type="PROSITE" id="PS00688">
    <property type="entry name" value="SIGMA54_INTERACT_3"/>
    <property type="match status" value="1"/>
</dbReference>
<dbReference type="OrthoDB" id="9804019at2"/>
<evidence type="ECO:0000256" key="4">
    <source>
        <dbReference type="ARBA" id="ARBA00023125"/>
    </source>
</evidence>
<keyword evidence="11" id="KW-1185">Reference proteome</keyword>
<dbReference type="InterPro" id="IPR025943">
    <property type="entry name" value="Sigma_54_int_dom_ATP-bd_2"/>
</dbReference>
<dbReference type="PROSITE" id="PS50112">
    <property type="entry name" value="PAS"/>
    <property type="match status" value="1"/>
</dbReference>
<dbReference type="NCBIfam" id="TIGR00229">
    <property type="entry name" value="sensory_box"/>
    <property type="match status" value="1"/>
</dbReference>
<gene>
    <name evidence="10" type="ORF">OLMES_1393</name>
</gene>
<evidence type="ECO:0000313" key="10">
    <source>
        <dbReference type="EMBL" id="ARU55470.1"/>
    </source>
</evidence>
<dbReference type="PROSITE" id="PS00676">
    <property type="entry name" value="SIGMA54_INTERACT_2"/>
    <property type="match status" value="1"/>
</dbReference>
<dbReference type="Pfam" id="PF00989">
    <property type="entry name" value="PAS"/>
    <property type="match status" value="1"/>
</dbReference>
<dbReference type="EMBL" id="CP021425">
    <property type="protein sequence ID" value="ARU55470.1"/>
    <property type="molecule type" value="Genomic_DNA"/>
</dbReference>
<dbReference type="InterPro" id="IPR003593">
    <property type="entry name" value="AAA+_ATPase"/>
</dbReference>
<dbReference type="CDD" id="cd00130">
    <property type="entry name" value="PAS"/>
    <property type="match status" value="1"/>
</dbReference>
<dbReference type="InterPro" id="IPR058031">
    <property type="entry name" value="AAA_lid_NorR"/>
</dbReference>
<dbReference type="PANTHER" id="PTHR32071:SF117">
    <property type="entry name" value="PTS-DEPENDENT DIHYDROXYACETONE KINASE OPERON REGULATORY PROTEIN-RELATED"/>
    <property type="match status" value="1"/>
</dbReference>
<dbReference type="FunFam" id="3.40.50.300:FF:000006">
    <property type="entry name" value="DNA-binding transcriptional regulator NtrC"/>
    <property type="match status" value="1"/>
</dbReference>
<dbReference type="InterPro" id="IPR002078">
    <property type="entry name" value="Sigma_54_int"/>
</dbReference>
<feature type="domain" description="PAS" evidence="8">
    <location>
        <begin position="172"/>
        <end position="224"/>
    </location>
</feature>
<feature type="domain" description="PAC" evidence="9">
    <location>
        <begin position="245"/>
        <end position="302"/>
    </location>
</feature>
<dbReference type="SMART" id="SM00086">
    <property type="entry name" value="PAC"/>
    <property type="match status" value="2"/>
</dbReference>
<evidence type="ECO:0000256" key="6">
    <source>
        <dbReference type="SAM" id="Coils"/>
    </source>
</evidence>
<proteinExistence type="predicted"/>
<keyword evidence="1" id="KW-0547">Nucleotide-binding</keyword>
<dbReference type="SMART" id="SM00382">
    <property type="entry name" value="AAA"/>
    <property type="match status" value="1"/>
</dbReference>
<dbReference type="Pfam" id="PF00158">
    <property type="entry name" value="Sigma54_activat"/>
    <property type="match status" value="1"/>
</dbReference>
<dbReference type="AlphaFoldDB" id="A0A1Y0I5E7"/>
<dbReference type="InterPro" id="IPR001610">
    <property type="entry name" value="PAC"/>
</dbReference>
<evidence type="ECO:0000259" key="9">
    <source>
        <dbReference type="PROSITE" id="PS50113"/>
    </source>
</evidence>
<organism evidence="10 11">
    <name type="scientific">Oleiphilus messinensis</name>
    <dbReference type="NCBI Taxonomy" id="141451"/>
    <lineage>
        <taxon>Bacteria</taxon>
        <taxon>Pseudomonadati</taxon>
        <taxon>Pseudomonadota</taxon>
        <taxon>Gammaproteobacteria</taxon>
        <taxon>Oceanospirillales</taxon>
        <taxon>Oleiphilaceae</taxon>
        <taxon>Oleiphilus</taxon>
    </lineage>
</organism>
<evidence type="ECO:0000259" key="8">
    <source>
        <dbReference type="PROSITE" id="PS50112"/>
    </source>
</evidence>
<dbReference type="InterPro" id="IPR013767">
    <property type="entry name" value="PAS_fold"/>
</dbReference>
<dbReference type="InterPro" id="IPR035965">
    <property type="entry name" value="PAS-like_dom_sf"/>
</dbReference>
<dbReference type="InterPro" id="IPR000700">
    <property type="entry name" value="PAS-assoc_C"/>
</dbReference>
<dbReference type="Gene3D" id="3.30.450.20">
    <property type="entry name" value="PAS domain"/>
    <property type="match status" value="2"/>
</dbReference>